<dbReference type="PROSITE" id="PS01186">
    <property type="entry name" value="EGF_2"/>
    <property type="match status" value="1"/>
</dbReference>
<feature type="transmembrane region" description="Helical" evidence="1">
    <location>
        <begin position="972"/>
        <end position="993"/>
    </location>
</feature>
<keyword evidence="1" id="KW-1133">Transmembrane helix</keyword>
<organism evidence="3">
    <name type="scientific">Chromera velia CCMP2878</name>
    <dbReference type="NCBI Taxonomy" id="1169474"/>
    <lineage>
        <taxon>Eukaryota</taxon>
        <taxon>Sar</taxon>
        <taxon>Alveolata</taxon>
        <taxon>Colpodellida</taxon>
        <taxon>Chromeraceae</taxon>
        <taxon>Chromera</taxon>
    </lineage>
</organism>
<gene>
    <name evidence="3" type="ORF">Cvel_17664</name>
</gene>
<evidence type="ECO:0000259" key="2">
    <source>
        <dbReference type="PROSITE" id="PS01186"/>
    </source>
</evidence>
<proteinExistence type="predicted"/>
<name>A0A0G4FLQ7_9ALVE</name>
<dbReference type="PANTHER" id="PTHR11319">
    <property type="entry name" value="G PROTEIN-COUPLED RECEPTOR-RELATED"/>
    <property type="match status" value="1"/>
</dbReference>
<feature type="transmembrane region" description="Helical" evidence="1">
    <location>
        <begin position="833"/>
        <end position="853"/>
    </location>
</feature>
<feature type="transmembrane region" description="Helical" evidence="1">
    <location>
        <begin position="555"/>
        <end position="578"/>
    </location>
</feature>
<evidence type="ECO:0000313" key="3">
    <source>
        <dbReference type="EMBL" id="CEM14951.1"/>
    </source>
</evidence>
<protein>
    <recommendedName>
        <fullName evidence="2">EGF-like domain-containing protein</fullName>
    </recommendedName>
</protein>
<accession>A0A0G4FLQ7</accession>
<sequence>MNPWTRSTGRGAAALLSSVLMKFPSVSQLRMAETGLRGALAPLRFVTHSMSAALLPFDFARIRVLELSGNAITEIDENSLKPQVVAIDKNPYLRSDPESGRKLIGAVVDCLSAVEAAPLSAIPLPLNSLTFKPSAWFNLTSSVGVIRSVSLQDGEFECTSPCDVGKAIDPHFLPEAMCRCRSGFFGSGTHCQVCPPNHFSVAGQNAGACTSCPENSHFESSEGYSDVFADSVEVCACLPGFEKVSVGRLHTCSPPCRPGFHYPKPPYVDGWGGEVCERCENTEALECPGRVWGKGWAKSGFWATDRGGRTVVVRCTVASACLGQQRTAYTSWYEDEMAAASRAKKRKRKLKSVRESDEAEFLGEMEVRQCRPGMSGIACGRCFSEADGVGWKEEWRKKKGEKSSRECCTGANERVGNQEEWCIDCGHWSRNRPQEECRQCGEVWWASLQIVGVGFVNALLLFGQAALANGARSPVFSVMVKLFLNHLWVIKLFASELWVSYSSLRGNRSLSLQESLESFANLWDGQVVGFHSSVDCILSKHFAVSAPKRILLVRVIWFLLPACLLCFFLGLGACCVFLPRFSLWKRRKSNLGEERRGDVHTQGTFLAAPGDTSFQVGGESDPATEMVPPTGWKGGEDFFSETQPKQAGGMAFCEELNGMSNSASGNEDASSLAGPMSPMVARLFGQISSSFSFSWKSDASDVVGNSGEGETACMADRGGLVHTASRPFNHCPDVTVGCDGGIGLNQGDRETTCENVGSSATAADRGATWCSEMPSSDWGLAKTKAFSQMIERFRPLYLFSCPYVLGIWRKVPPFIQPVLWKRVRLFFADSQRLLLVLLNMTYLGVAAHVFALVQCETSPVGEPGSGSQGELTKTWRWVHDPELRCFTFDHIIWLTSGLIGLLVFLLIPWAIILRTFWHDRTSLHRLELRQQIGFFFYGYRPQFFLWELTIFVRKLSALLVSVIPVHDPARRLGLWMVLAVVSLAAQVGFMPYTREQGNLLNKVETLTLAAWVVSLWLGLLLLQAATPEEANGLGGMLLTLNVVVVGVCVCALLRALLLQAESGRISKPKKKTTGNGAHVVLADSLLPSHTSPSPESLSCRNVCNFFQTLSRVSIVILSSILEIPGIAFRSRFSVSLDTGGTGNLIVFREGGGACLPFRKPPKSSNLRNRRLSRVSNWRAQRAADKFCLEVSRRLSASGLFLDASDPTLMHLSRRFPFYWVFKRQDFVEHQLPLFLGGCFGGGEKEDREIKVVRRYVTNVADLVSELRKRILELMKSAPSDVATFLETTSGVWSSASTFSRFTCSTASMTACVQESLLSPEGGRGRGGCNRHEVLAGFSRCRAAESCRSSICSHLSPEDSITAVYSFIDLRDALRPLRESEDEGGSLKCVREANARFQSTTLCLSRGWRSVHMDLRLTISLRLWGMWDLKILSWLCLSCSGSRLQNSGGSFMPVGLHGSPSVTLTIHR</sequence>
<feature type="transmembrane region" description="Helical" evidence="1">
    <location>
        <begin position="1037"/>
        <end position="1057"/>
    </location>
</feature>
<feature type="transmembrane region" description="Helical" evidence="1">
    <location>
        <begin position="891"/>
        <end position="913"/>
    </location>
</feature>
<feature type="transmembrane region" description="Helical" evidence="1">
    <location>
        <begin position="1005"/>
        <end position="1025"/>
    </location>
</feature>
<dbReference type="PANTHER" id="PTHR11319:SF35">
    <property type="entry name" value="OUTER MEMBRANE PROTEIN PMPC-RELATED"/>
    <property type="match status" value="1"/>
</dbReference>
<dbReference type="InterPro" id="IPR000742">
    <property type="entry name" value="EGF"/>
</dbReference>
<reference evidence="3" key="1">
    <citation type="submission" date="2014-11" db="EMBL/GenBank/DDBJ databases">
        <authorList>
            <person name="Otto D Thomas"/>
            <person name="Naeem Raeece"/>
        </authorList>
    </citation>
    <scope>NUCLEOTIDE SEQUENCE</scope>
</reference>
<dbReference type="EMBL" id="CDMZ01000467">
    <property type="protein sequence ID" value="CEM14951.1"/>
    <property type="molecule type" value="Genomic_DNA"/>
</dbReference>
<dbReference type="SUPFAM" id="SSF57184">
    <property type="entry name" value="Growth factor receptor domain"/>
    <property type="match status" value="1"/>
</dbReference>
<feature type="transmembrane region" description="Helical" evidence="1">
    <location>
        <begin position="934"/>
        <end position="952"/>
    </location>
</feature>
<feature type="domain" description="EGF-like" evidence="2">
    <location>
        <begin position="178"/>
        <end position="191"/>
    </location>
</feature>
<keyword evidence="1" id="KW-0812">Transmembrane</keyword>
<keyword evidence="1" id="KW-0472">Membrane</keyword>
<dbReference type="VEuPathDB" id="CryptoDB:Cvel_17664"/>
<dbReference type="InterPro" id="IPR009030">
    <property type="entry name" value="Growth_fac_rcpt_cys_sf"/>
</dbReference>
<evidence type="ECO:0000256" key="1">
    <source>
        <dbReference type="SAM" id="Phobius"/>
    </source>
</evidence>